<dbReference type="EMBL" id="AGUE01000110">
    <property type="protein sequence ID" value="EHK99655.1"/>
    <property type="molecule type" value="Genomic_DNA"/>
</dbReference>
<name>H0EPF5_GLAL7</name>
<accession>H0EPF5</accession>
<proteinExistence type="predicted"/>
<evidence type="ECO:0000256" key="1">
    <source>
        <dbReference type="SAM" id="MobiDB-lite"/>
    </source>
</evidence>
<evidence type="ECO:0000313" key="3">
    <source>
        <dbReference type="Proteomes" id="UP000005446"/>
    </source>
</evidence>
<dbReference type="Proteomes" id="UP000005446">
    <property type="component" value="Unassembled WGS sequence"/>
</dbReference>
<dbReference type="HOGENOM" id="CLU_2372978_0_0_1"/>
<keyword evidence="3" id="KW-1185">Reference proteome</keyword>
<gene>
    <name evidence="2" type="ORF">M7I_4532</name>
</gene>
<feature type="compositionally biased region" description="Basic and acidic residues" evidence="1">
    <location>
        <begin position="17"/>
        <end position="34"/>
    </location>
</feature>
<organism evidence="2 3">
    <name type="scientific">Glarea lozoyensis (strain ATCC 74030 / MF5533)</name>
    <dbReference type="NCBI Taxonomy" id="1104152"/>
    <lineage>
        <taxon>Eukaryota</taxon>
        <taxon>Fungi</taxon>
        <taxon>Dikarya</taxon>
        <taxon>Ascomycota</taxon>
        <taxon>Pezizomycotina</taxon>
        <taxon>Leotiomycetes</taxon>
        <taxon>Helotiales</taxon>
        <taxon>Helotiaceae</taxon>
        <taxon>Glarea</taxon>
    </lineage>
</organism>
<sequence>MFVRRRSTFTVEQTTSSRHDPDKSFSFDQKDLRIRNTTTPGRPNKSRGASSGIGSYSKVPDLHMIPYHELSGYLHDSQAAKYHATQKHAPKIMRD</sequence>
<reference evidence="2 3" key="1">
    <citation type="journal article" date="2012" name="Eukaryot. Cell">
        <title>Genome sequence of the fungus Glarea lozoyensis: the first genome sequence of a species from the Helotiaceae family.</title>
        <authorList>
            <person name="Youssar L."/>
            <person name="Gruening B.A."/>
            <person name="Erxleben A."/>
            <person name="Guenther S."/>
            <person name="Huettel W."/>
        </authorList>
    </citation>
    <scope>NUCLEOTIDE SEQUENCE [LARGE SCALE GENOMIC DNA]</scope>
    <source>
        <strain evidence="3">ATCC 74030 / MF5533</strain>
    </source>
</reference>
<evidence type="ECO:0000313" key="2">
    <source>
        <dbReference type="EMBL" id="EHK99655.1"/>
    </source>
</evidence>
<protein>
    <submittedName>
        <fullName evidence="2">Uncharacterized protein</fullName>
    </submittedName>
</protein>
<dbReference type="AlphaFoldDB" id="H0EPF5"/>
<feature type="region of interest" description="Disordered" evidence="1">
    <location>
        <begin position="1"/>
        <end position="55"/>
    </location>
</feature>
<dbReference type="InParanoid" id="H0EPF5"/>
<feature type="compositionally biased region" description="Polar residues" evidence="1">
    <location>
        <begin position="35"/>
        <end position="54"/>
    </location>
</feature>
<comment type="caution">
    <text evidence="2">The sequence shown here is derived from an EMBL/GenBank/DDBJ whole genome shotgun (WGS) entry which is preliminary data.</text>
</comment>